<dbReference type="InterPro" id="IPR011010">
    <property type="entry name" value="DNA_brk_join_enz"/>
</dbReference>
<proteinExistence type="inferred from homology"/>
<evidence type="ECO:0000313" key="12">
    <source>
        <dbReference type="Proteomes" id="UP000472755"/>
    </source>
</evidence>
<comment type="caution">
    <text evidence="9">The sequence shown here is derived from an EMBL/GenBank/DDBJ whole genome shotgun (WGS) entry which is preliminary data.</text>
</comment>
<reference evidence="10 12" key="2">
    <citation type="journal article" date="2019" name="Nat. Med.">
        <title>A library of human gut bacterial isolates paired with longitudinal multiomics data enables mechanistic microbiome research.</title>
        <authorList>
            <person name="Poyet M."/>
            <person name="Groussin M."/>
            <person name="Gibbons S.M."/>
            <person name="Avila-Pacheco J."/>
            <person name="Jiang X."/>
            <person name="Kearney S.M."/>
            <person name="Perrotta A.R."/>
            <person name="Berdy B."/>
            <person name="Zhao S."/>
            <person name="Lieberman T.D."/>
            <person name="Swanson P.K."/>
            <person name="Smith M."/>
            <person name="Roesemann S."/>
            <person name="Alexander J.E."/>
            <person name="Rich S.A."/>
            <person name="Livny J."/>
            <person name="Vlamakis H."/>
            <person name="Clish C."/>
            <person name="Bullock K."/>
            <person name="Deik A."/>
            <person name="Scott J."/>
            <person name="Pierce K.A."/>
            <person name="Xavier R.J."/>
            <person name="Alm E.J."/>
        </authorList>
    </citation>
    <scope>NUCLEOTIDE SEQUENCE [LARGE SCALE GENOMIC DNA]</scope>
    <source>
        <strain evidence="10 12">BIOML-A4</strain>
    </source>
</reference>
<dbReference type="EMBL" id="LMUA01000002">
    <property type="protein sequence ID" value="KUE77520.1"/>
    <property type="molecule type" value="Genomic_DNA"/>
</dbReference>
<protein>
    <submittedName>
        <fullName evidence="9 10">Integrase</fullName>
    </submittedName>
</protein>
<name>A0A0W7TUM2_9FIRM</name>
<dbReference type="Gene3D" id="1.10.443.10">
    <property type="entry name" value="Intergrase catalytic core"/>
    <property type="match status" value="1"/>
</dbReference>
<dbReference type="InterPro" id="IPR050090">
    <property type="entry name" value="Tyrosine_recombinase_XerCD"/>
</dbReference>
<comment type="function">
    <text evidence="1">Site-specific tyrosine recombinase, which acts by catalyzing the cutting and rejoining of the recombining DNA molecules.</text>
</comment>
<feature type="domain" description="Tyr recombinase" evidence="7">
    <location>
        <begin position="99"/>
        <end position="273"/>
    </location>
</feature>
<comment type="similarity">
    <text evidence="2">Belongs to the 'phage' integrase family.</text>
</comment>
<evidence type="ECO:0000256" key="4">
    <source>
        <dbReference type="ARBA" id="ARBA00023125"/>
    </source>
</evidence>
<gene>
    <name evidence="9" type="ORF">ASJ35_02005</name>
    <name evidence="10" type="ORF">GMD59_19065</name>
</gene>
<evidence type="ECO:0000313" key="11">
    <source>
        <dbReference type="Proteomes" id="UP000053433"/>
    </source>
</evidence>
<organism evidence="9 11">
    <name type="scientific">Ruthenibacterium lactatiformans</name>
    <dbReference type="NCBI Taxonomy" id="1550024"/>
    <lineage>
        <taxon>Bacteria</taxon>
        <taxon>Bacillati</taxon>
        <taxon>Bacillota</taxon>
        <taxon>Clostridia</taxon>
        <taxon>Eubacteriales</taxon>
        <taxon>Oscillospiraceae</taxon>
        <taxon>Ruthenibacterium</taxon>
    </lineage>
</organism>
<evidence type="ECO:0000256" key="2">
    <source>
        <dbReference type="ARBA" id="ARBA00008857"/>
    </source>
</evidence>
<evidence type="ECO:0000256" key="3">
    <source>
        <dbReference type="ARBA" id="ARBA00022908"/>
    </source>
</evidence>
<evidence type="ECO:0000259" key="8">
    <source>
        <dbReference type="PROSITE" id="PS51900"/>
    </source>
</evidence>
<dbReference type="InterPro" id="IPR013762">
    <property type="entry name" value="Integrase-like_cat_sf"/>
</dbReference>
<dbReference type="GO" id="GO:0015074">
    <property type="term" value="P:DNA integration"/>
    <property type="evidence" value="ECO:0007669"/>
    <property type="project" value="UniProtKB-KW"/>
</dbReference>
<evidence type="ECO:0000256" key="6">
    <source>
        <dbReference type="PROSITE-ProRule" id="PRU01248"/>
    </source>
</evidence>
<evidence type="ECO:0000256" key="5">
    <source>
        <dbReference type="ARBA" id="ARBA00023172"/>
    </source>
</evidence>
<dbReference type="PROSITE" id="PS51898">
    <property type="entry name" value="TYR_RECOMBINASE"/>
    <property type="match status" value="1"/>
</dbReference>
<accession>A0A0W7TUM2</accession>
<dbReference type="EMBL" id="WMZU01000072">
    <property type="protein sequence ID" value="MTS29350.1"/>
    <property type="molecule type" value="Genomic_DNA"/>
</dbReference>
<dbReference type="AlphaFoldDB" id="A0A0W7TUM2"/>
<reference evidence="9 11" key="1">
    <citation type="submission" date="2015-10" db="EMBL/GenBank/DDBJ databases">
        <title>A novel member of the family Ruminococcaceae isolated from human faeces.</title>
        <authorList>
            <person name="Shkoporov A.N."/>
            <person name="Chaplin A.V."/>
            <person name="Motuzova O.V."/>
            <person name="Kafarskaia L.I."/>
            <person name="Efimov B.A."/>
        </authorList>
    </citation>
    <scope>NUCLEOTIDE SEQUENCE [LARGE SCALE GENOMIC DNA]</scope>
    <source>
        <strain evidence="9 11">668</strain>
    </source>
</reference>
<dbReference type="PANTHER" id="PTHR30349:SF89">
    <property type="entry name" value="INTEGRASE_RECOMBINASE"/>
    <property type="match status" value="1"/>
</dbReference>
<evidence type="ECO:0000256" key="1">
    <source>
        <dbReference type="ARBA" id="ARBA00003283"/>
    </source>
</evidence>
<dbReference type="Gene3D" id="1.10.150.130">
    <property type="match status" value="1"/>
</dbReference>
<dbReference type="Pfam" id="PF00589">
    <property type="entry name" value="Phage_integrase"/>
    <property type="match status" value="1"/>
</dbReference>
<dbReference type="RefSeq" id="WP_002573990.1">
    <property type="nucleotide sequence ID" value="NZ_LMUA01000002.1"/>
</dbReference>
<dbReference type="GO" id="GO:0003677">
    <property type="term" value="F:DNA binding"/>
    <property type="evidence" value="ECO:0007669"/>
    <property type="project" value="UniProtKB-UniRule"/>
</dbReference>
<evidence type="ECO:0000259" key="7">
    <source>
        <dbReference type="PROSITE" id="PS51898"/>
    </source>
</evidence>
<dbReference type="PANTHER" id="PTHR30349">
    <property type="entry name" value="PHAGE INTEGRASE-RELATED"/>
    <property type="match status" value="1"/>
</dbReference>
<dbReference type="InterPro" id="IPR044068">
    <property type="entry name" value="CB"/>
</dbReference>
<feature type="domain" description="Core-binding (CB)" evidence="8">
    <location>
        <begin position="3"/>
        <end position="81"/>
    </location>
</feature>
<dbReference type="PROSITE" id="PS51900">
    <property type="entry name" value="CB"/>
    <property type="match status" value="1"/>
</dbReference>
<keyword evidence="4 6" id="KW-0238">DNA-binding</keyword>
<dbReference type="Proteomes" id="UP000472755">
    <property type="component" value="Unassembled WGS sequence"/>
</dbReference>
<dbReference type="SUPFAM" id="SSF56349">
    <property type="entry name" value="DNA breaking-rejoining enzymes"/>
    <property type="match status" value="1"/>
</dbReference>
<dbReference type="GeneID" id="75053775"/>
<dbReference type="InterPro" id="IPR004107">
    <property type="entry name" value="Integrase_SAM-like_N"/>
</dbReference>
<dbReference type="InterPro" id="IPR010998">
    <property type="entry name" value="Integrase_recombinase_N"/>
</dbReference>
<evidence type="ECO:0000313" key="10">
    <source>
        <dbReference type="EMBL" id="MTS29350.1"/>
    </source>
</evidence>
<keyword evidence="3" id="KW-0229">DNA integration</keyword>
<keyword evidence="5" id="KW-0233">DNA recombination</keyword>
<dbReference type="Proteomes" id="UP000053433">
    <property type="component" value="Unassembled WGS sequence"/>
</dbReference>
<dbReference type="InterPro" id="IPR002104">
    <property type="entry name" value="Integrase_catalytic"/>
</dbReference>
<dbReference type="GO" id="GO:0006310">
    <property type="term" value="P:DNA recombination"/>
    <property type="evidence" value="ECO:0007669"/>
    <property type="project" value="UniProtKB-KW"/>
</dbReference>
<sequence>MKQNYNEILREYRIYLTEHEKSHATIQKYVRELVWFLSFLQGEEPTKAKVLEYREQLQQSHHARTVNAKLSAIHSYLDYLGLAACKVRFLKIQHTVFVDDSRDLTEAEYHRLLDAAKRKKDSRLYHVMLAICTTGIRVSELSFLTVEALHKGKAEIRMKGKIRTILLTKELCRKLNAYAKEKGIRTGYLFCTRTGKPLDRSNICHDMKKLCRAARVNPEKVFPHNLRHLFAKCYYAIKKNLAYLADILGHASVDTTRIYVAMGTREHERTLQRMHLIS</sequence>
<evidence type="ECO:0000313" key="9">
    <source>
        <dbReference type="EMBL" id="KUE77520.1"/>
    </source>
</evidence>
<dbReference type="Pfam" id="PF02899">
    <property type="entry name" value="Phage_int_SAM_1"/>
    <property type="match status" value="1"/>
</dbReference>